<dbReference type="EMBL" id="JBHTND010000034">
    <property type="protein sequence ID" value="MFD1303642.1"/>
    <property type="molecule type" value="Genomic_DNA"/>
</dbReference>
<evidence type="ECO:0000256" key="1">
    <source>
        <dbReference type="SAM" id="Coils"/>
    </source>
</evidence>
<comment type="caution">
    <text evidence="3">The sequence shown here is derived from an EMBL/GenBank/DDBJ whole genome shotgun (WGS) entry which is preliminary data.</text>
</comment>
<evidence type="ECO:0000313" key="4">
    <source>
        <dbReference type="Proteomes" id="UP001597176"/>
    </source>
</evidence>
<dbReference type="SUPFAM" id="SSF51230">
    <property type="entry name" value="Single hybrid motif"/>
    <property type="match status" value="1"/>
</dbReference>
<keyword evidence="4" id="KW-1185">Reference proteome</keyword>
<keyword evidence="1" id="KW-0175">Coiled coil</keyword>
<dbReference type="InterPro" id="IPR050739">
    <property type="entry name" value="MFP"/>
</dbReference>
<dbReference type="PANTHER" id="PTHR30386:SF28">
    <property type="entry name" value="EXPORTED PROTEIN"/>
    <property type="match status" value="1"/>
</dbReference>
<evidence type="ECO:0000313" key="3">
    <source>
        <dbReference type="EMBL" id="MFD1303642.1"/>
    </source>
</evidence>
<keyword evidence="2" id="KW-1133">Transmembrane helix</keyword>
<dbReference type="Gene3D" id="2.40.50.100">
    <property type="match status" value="1"/>
</dbReference>
<gene>
    <name evidence="3" type="ORF">ACFQ4G_18885</name>
</gene>
<protein>
    <submittedName>
        <fullName evidence="3">HlyD family secretion protein</fullName>
    </submittedName>
</protein>
<accession>A0ABW3X2M8</accession>
<sequence>MSVSDVFGRLLGRRQAKPSGMMSRFEVTGLHELSSTIEFRRDTASNLLVVFFVVLAAFLIAAMWIGTFAKQETMRGIVLGSKGSQRISAPVDGTVTKVWVAQGEEVAVGQRLLTVAPQQSSAGAKPLSEAEVQSLTGQRQTIQKQIVDLEALTSNDAHDLGALEGNVVKINENLRKQEAELTSALASQDGIVRKLQTYLKLGDVTRDVVTAQERIKQDYTRQLLDVRLQVSQLASTQIERRRTVQQNKSANANERAQLGRALAELDSRIERAKSAIATEVIVGIRGRIAALNVREGSDVKLGDTIAAIGDPDATFTIGLQAPSKTMGLLALGQRVVLKYDAFPYKTFGVKHGRIIAIGRQPLSLPKEDEASAVLDVSLAKAGPRPPPQSKFLIEVEPEDKTIVAYGAERPILIGSTLSADIIVERRRLIDWVLDPIFAMRGRT</sequence>
<feature type="coiled-coil region" evidence="1">
    <location>
        <begin position="132"/>
        <end position="180"/>
    </location>
</feature>
<dbReference type="PRINTS" id="PR01490">
    <property type="entry name" value="RTXTOXIND"/>
</dbReference>
<proteinExistence type="predicted"/>
<dbReference type="Proteomes" id="UP001597176">
    <property type="component" value="Unassembled WGS sequence"/>
</dbReference>
<evidence type="ECO:0000256" key="2">
    <source>
        <dbReference type="SAM" id="Phobius"/>
    </source>
</evidence>
<dbReference type="PANTHER" id="PTHR30386">
    <property type="entry name" value="MEMBRANE FUSION SUBUNIT OF EMRAB-TOLC MULTIDRUG EFFLUX PUMP"/>
    <property type="match status" value="1"/>
</dbReference>
<keyword evidence="2" id="KW-0472">Membrane</keyword>
<dbReference type="InterPro" id="IPR011053">
    <property type="entry name" value="Single_hybrid_motif"/>
</dbReference>
<dbReference type="RefSeq" id="WP_238209128.1">
    <property type="nucleotide sequence ID" value="NZ_JBHTND010000034.1"/>
</dbReference>
<name>A0ABW3X2M8_9HYPH</name>
<feature type="transmembrane region" description="Helical" evidence="2">
    <location>
        <begin position="47"/>
        <end position="65"/>
    </location>
</feature>
<organism evidence="3 4">
    <name type="scientific">Methylobacterium marchantiae</name>
    <dbReference type="NCBI Taxonomy" id="600331"/>
    <lineage>
        <taxon>Bacteria</taxon>
        <taxon>Pseudomonadati</taxon>
        <taxon>Pseudomonadota</taxon>
        <taxon>Alphaproteobacteria</taxon>
        <taxon>Hyphomicrobiales</taxon>
        <taxon>Methylobacteriaceae</taxon>
        <taxon>Methylobacterium</taxon>
    </lineage>
</organism>
<reference evidence="4" key="1">
    <citation type="journal article" date="2019" name="Int. J. Syst. Evol. Microbiol.">
        <title>The Global Catalogue of Microorganisms (GCM) 10K type strain sequencing project: providing services to taxonomists for standard genome sequencing and annotation.</title>
        <authorList>
            <consortium name="The Broad Institute Genomics Platform"/>
            <consortium name="The Broad Institute Genome Sequencing Center for Infectious Disease"/>
            <person name="Wu L."/>
            <person name="Ma J."/>
        </authorList>
    </citation>
    <scope>NUCLEOTIDE SEQUENCE [LARGE SCALE GENOMIC DNA]</scope>
    <source>
        <strain evidence="4">CCUG 56108</strain>
    </source>
</reference>
<keyword evidence="2" id="KW-0812">Transmembrane</keyword>